<dbReference type="NCBIfam" id="NF004837">
    <property type="entry name" value="PRK06187.1"/>
    <property type="match status" value="1"/>
</dbReference>
<evidence type="ECO:0000256" key="1">
    <source>
        <dbReference type="ARBA" id="ARBA00006432"/>
    </source>
</evidence>
<protein>
    <submittedName>
        <fullName evidence="8">Long-chain-fatty-acid--CoA ligase</fullName>
        <ecNumber evidence="8">6.2.1.3</ecNumber>
    </submittedName>
</protein>
<comment type="similarity">
    <text evidence="1">Belongs to the ATP-dependent AMP-binding enzyme family.</text>
</comment>
<dbReference type="PANTHER" id="PTHR43859:SF4">
    <property type="entry name" value="BUTANOATE--COA LIGASE AAE1-RELATED"/>
    <property type="match status" value="1"/>
</dbReference>
<feature type="domain" description="AMP-dependent synthetase/ligase" evidence="6">
    <location>
        <begin position="26"/>
        <end position="402"/>
    </location>
</feature>
<dbReference type="Proteomes" id="UP000494105">
    <property type="component" value="Unassembled WGS sequence"/>
</dbReference>
<accession>A0A6S7ER16</accession>
<dbReference type="InterPro" id="IPR000873">
    <property type="entry name" value="AMP-dep_synth/lig_dom"/>
</dbReference>
<dbReference type="FunFam" id="3.40.50.12780:FF:000003">
    <property type="entry name" value="Long-chain-fatty-acid--CoA ligase FadD"/>
    <property type="match status" value="1"/>
</dbReference>
<dbReference type="SUPFAM" id="SSF56801">
    <property type="entry name" value="Acetyl-CoA synthetase-like"/>
    <property type="match status" value="1"/>
</dbReference>
<sequence>MSSMFDHGLARRDANYTALTPVDFIARAAEVYGQRLAVVHGKVRRTWGQTYERAQRLANALEQAGIQRGDTVAVMLPNVPAMVEAHFGVPMLGAVLNTLNTRLDAPSVLFMLGHGEARALIVDTEFADIAQRARAEFPHLRIITVHDLDSAPATLPGAVDYEAFLAEASPHYAWQPPADEWDAIALNYTSGTTGDPKGVVYHYRGAYLNAVSNILEWDMPKHAVYLWTLPMFHCNGWCFPWTVAARAGVNVCLRKFDPQTVFDLIRAEGVTHYCGAPIVQSALANAPADMRAGITHTVRTMVAGAAPAPAVIAKMREIGFELTHVYGLTEVYGPAAVCARQESWDALDDERRAQLTARQGVRYHLQAGVSVRNPETMQQVPADEQTVGEIMFRGNICMKGYLKNERATDEAFAGGWFHTGDLGVMTPDGYVRIKDRSKDIIISGGENISSIEVEDALYRHPAVAAVAVVAMPDPKWGETPCAFVELKAGASATAEEIIAHCKLLLPGFKVPRAVRFGELPKTSTGKIQKFELRAAVGATKAIDLAGPSTAPASSSDEPATDTPADSPNKAA</sequence>
<dbReference type="RefSeq" id="WP_175129886.1">
    <property type="nucleotide sequence ID" value="NZ_CADILD010000004.1"/>
</dbReference>
<keyword evidence="2 8" id="KW-0436">Ligase</keyword>
<dbReference type="GO" id="GO:0004467">
    <property type="term" value="F:long-chain fatty acid-CoA ligase activity"/>
    <property type="evidence" value="ECO:0007669"/>
    <property type="project" value="UniProtKB-EC"/>
</dbReference>
<dbReference type="InterPro" id="IPR020845">
    <property type="entry name" value="AMP-binding_CS"/>
</dbReference>
<evidence type="ECO:0000259" key="7">
    <source>
        <dbReference type="Pfam" id="PF13193"/>
    </source>
</evidence>
<dbReference type="PANTHER" id="PTHR43859">
    <property type="entry name" value="ACYL-ACTIVATING ENZYME"/>
    <property type="match status" value="1"/>
</dbReference>
<dbReference type="AlphaFoldDB" id="A0A6S7ER16"/>
<dbReference type="EC" id="6.2.1.3" evidence="8"/>
<evidence type="ECO:0000256" key="5">
    <source>
        <dbReference type="SAM" id="MobiDB-lite"/>
    </source>
</evidence>
<dbReference type="FunFam" id="3.30.300.30:FF:000008">
    <property type="entry name" value="2,3-dihydroxybenzoate-AMP ligase"/>
    <property type="match status" value="1"/>
</dbReference>
<keyword evidence="3" id="KW-0276">Fatty acid metabolism</keyword>
<name>A0A6S7ER16_9BURK</name>
<dbReference type="Pfam" id="PF00501">
    <property type="entry name" value="AMP-binding"/>
    <property type="match status" value="1"/>
</dbReference>
<dbReference type="Pfam" id="PF13193">
    <property type="entry name" value="AMP-binding_C"/>
    <property type="match status" value="1"/>
</dbReference>
<dbReference type="InterPro" id="IPR042099">
    <property type="entry name" value="ANL_N_sf"/>
</dbReference>
<dbReference type="PROSITE" id="PS00455">
    <property type="entry name" value="AMP_BINDING"/>
    <property type="match status" value="1"/>
</dbReference>
<feature type="domain" description="AMP-binding enzyme C-terminal" evidence="7">
    <location>
        <begin position="452"/>
        <end position="526"/>
    </location>
</feature>
<proteinExistence type="inferred from homology"/>
<evidence type="ECO:0000313" key="8">
    <source>
        <dbReference type="EMBL" id="CAB3918124.1"/>
    </source>
</evidence>
<dbReference type="Gene3D" id="3.30.300.30">
    <property type="match status" value="1"/>
</dbReference>
<evidence type="ECO:0000256" key="4">
    <source>
        <dbReference type="ARBA" id="ARBA00023098"/>
    </source>
</evidence>
<keyword evidence="4" id="KW-0443">Lipid metabolism</keyword>
<dbReference type="EMBL" id="CADILD010000004">
    <property type="protein sequence ID" value="CAB3918124.1"/>
    <property type="molecule type" value="Genomic_DNA"/>
</dbReference>
<evidence type="ECO:0000313" key="9">
    <source>
        <dbReference type="Proteomes" id="UP000494105"/>
    </source>
</evidence>
<feature type="region of interest" description="Disordered" evidence="5">
    <location>
        <begin position="545"/>
        <end position="571"/>
    </location>
</feature>
<organism evidence="8 9">
    <name type="scientific">Achromobacter piechaudii</name>
    <dbReference type="NCBI Taxonomy" id="72556"/>
    <lineage>
        <taxon>Bacteria</taxon>
        <taxon>Pseudomonadati</taxon>
        <taxon>Pseudomonadota</taxon>
        <taxon>Betaproteobacteria</taxon>
        <taxon>Burkholderiales</taxon>
        <taxon>Alcaligenaceae</taxon>
        <taxon>Achromobacter</taxon>
    </lineage>
</organism>
<dbReference type="InterPro" id="IPR045851">
    <property type="entry name" value="AMP-bd_C_sf"/>
</dbReference>
<dbReference type="Gene3D" id="3.40.50.12780">
    <property type="entry name" value="N-terminal domain of ligase-like"/>
    <property type="match status" value="1"/>
</dbReference>
<dbReference type="CDD" id="cd12118">
    <property type="entry name" value="ttLC_FACS_AEE21_like"/>
    <property type="match status" value="1"/>
</dbReference>
<dbReference type="InterPro" id="IPR025110">
    <property type="entry name" value="AMP-bd_C"/>
</dbReference>
<gene>
    <name evidence="8" type="ORF">LMG1861_05211</name>
</gene>
<evidence type="ECO:0000259" key="6">
    <source>
        <dbReference type="Pfam" id="PF00501"/>
    </source>
</evidence>
<dbReference type="NCBIfam" id="NF006020">
    <property type="entry name" value="PRK08162.1"/>
    <property type="match status" value="1"/>
</dbReference>
<evidence type="ECO:0000256" key="3">
    <source>
        <dbReference type="ARBA" id="ARBA00022832"/>
    </source>
</evidence>
<evidence type="ECO:0000256" key="2">
    <source>
        <dbReference type="ARBA" id="ARBA00022598"/>
    </source>
</evidence>
<reference evidence="8 9" key="1">
    <citation type="submission" date="2020-04" db="EMBL/GenBank/DDBJ databases">
        <authorList>
            <person name="De Canck E."/>
        </authorList>
    </citation>
    <scope>NUCLEOTIDE SEQUENCE [LARGE SCALE GENOMIC DNA]</scope>
    <source>
        <strain evidence="8 9">LMG 1861</strain>
    </source>
</reference>